<dbReference type="GO" id="GO:0004386">
    <property type="term" value="F:helicase activity"/>
    <property type="evidence" value="ECO:0007669"/>
    <property type="project" value="UniProtKB-KW"/>
</dbReference>
<gene>
    <name evidence="1" type="ORF">PHMEG_00018948</name>
</gene>
<keyword evidence="1" id="KW-0547">Nucleotide-binding</keyword>
<dbReference type="PANTHER" id="PTHR45786:SF74">
    <property type="entry name" value="ATP-DEPENDENT DNA HELICASE"/>
    <property type="match status" value="1"/>
</dbReference>
<dbReference type="STRING" id="4795.A0A225VVD3"/>
<dbReference type="Proteomes" id="UP000198211">
    <property type="component" value="Unassembled WGS sequence"/>
</dbReference>
<keyword evidence="2" id="KW-1185">Reference proteome</keyword>
<dbReference type="PANTHER" id="PTHR45786">
    <property type="entry name" value="DNA BINDING PROTEIN-LIKE"/>
    <property type="match status" value="1"/>
</dbReference>
<organism evidence="1 2">
    <name type="scientific">Phytophthora megakarya</name>
    <dbReference type="NCBI Taxonomy" id="4795"/>
    <lineage>
        <taxon>Eukaryota</taxon>
        <taxon>Sar</taxon>
        <taxon>Stramenopiles</taxon>
        <taxon>Oomycota</taxon>
        <taxon>Peronosporomycetes</taxon>
        <taxon>Peronosporales</taxon>
        <taxon>Peronosporaceae</taxon>
        <taxon>Phytophthora</taxon>
    </lineage>
</organism>
<sequence length="270" mass="30859">MISAGVSDGKGYIGPVREDRSVQGDRRIYTYRVQGEFSHYMGTYIPPIDRSIGEMRSPTFAQIYVVDEDMGKRAERRTGIFSGLNQAIRMTLDMMLAECHPYVGQFLSRGEKIRKDIAKGKETVNLTLHLHADKGRPGTTILPTVSEVGVVMVDDRNTRNTRNLIVYFKQRGLFRIFESNPMYDPLMYPLLFPVGEHGCTYGEKYANGAKRHNKGTMSLREHIAFRLFPVREDGSVLHDGGRAYQQWCVDQRAKVEQEALRWCNNNQDTL</sequence>
<accession>A0A225VVD3</accession>
<proteinExistence type="predicted"/>
<name>A0A225VVD3_9STRA</name>
<dbReference type="OrthoDB" id="127066at2759"/>
<keyword evidence="1" id="KW-0347">Helicase</keyword>
<keyword evidence="1" id="KW-0378">Hydrolase</keyword>
<evidence type="ECO:0000313" key="1">
    <source>
        <dbReference type="EMBL" id="OWZ08500.1"/>
    </source>
</evidence>
<dbReference type="EMBL" id="NBNE01003131">
    <property type="protein sequence ID" value="OWZ08500.1"/>
    <property type="molecule type" value="Genomic_DNA"/>
</dbReference>
<comment type="caution">
    <text evidence="1">The sequence shown here is derived from an EMBL/GenBank/DDBJ whole genome shotgun (WGS) entry which is preliminary data.</text>
</comment>
<protein>
    <submittedName>
        <fullName evidence="1">Helitron helicase</fullName>
    </submittedName>
</protein>
<evidence type="ECO:0000313" key="2">
    <source>
        <dbReference type="Proteomes" id="UP000198211"/>
    </source>
</evidence>
<keyword evidence="1" id="KW-0067">ATP-binding</keyword>
<dbReference type="AlphaFoldDB" id="A0A225VVD3"/>
<reference evidence="2" key="1">
    <citation type="submission" date="2017-03" db="EMBL/GenBank/DDBJ databases">
        <title>Phytopthora megakarya and P. palmivora, two closely related causual agents of cacao black pod achieved similar genome size and gene model numbers by different mechanisms.</title>
        <authorList>
            <person name="Ali S."/>
            <person name="Shao J."/>
            <person name="Larry D.J."/>
            <person name="Kronmiller B."/>
            <person name="Shen D."/>
            <person name="Strem M.D."/>
            <person name="Melnick R.L."/>
            <person name="Guiltinan M.J."/>
            <person name="Tyler B.M."/>
            <person name="Meinhardt L.W."/>
            <person name="Bailey B.A."/>
        </authorList>
    </citation>
    <scope>NUCLEOTIDE SEQUENCE [LARGE SCALE GENOMIC DNA]</scope>
    <source>
        <strain evidence="2">zdho120</strain>
    </source>
</reference>